<dbReference type="EMBL" id="QANS01000004">
    <property type="protein sequence ID" value="PTU30801.1"/>
    <property type="molecule type" value="Genomic_DNA"/>
</dbReference>
<gene>
    <name evidence="1" type="ORF">CJD38_10825</name>
</gene>
<evidence type="ECO:0000313" key="2">
    <source>
        <dbReference type="Proteomes" id="UP000244248"/>
    </source>
</evidence>
<sequence>MEKFKSAKVLTVEPSYEAMRFSKRVSKKPAAVRWPHRRRAMALAIHDDVAEDMASGVWPGFEQFWNEHAVKSGIVLFWAWYGIANWHAIGQILHIV</sequence>
<comment type="caution">
    <text evidence="1">The sequence shown here is derived from an EMBL/GenBank/DDBJ whole genome shotgun (WGS) entry which is preliminary data.</text>
</comment>
<keyword evidence="2" id="KW-1185">Reference proteome</keyword>
<dbReference type="Proteomes" id="UP000244248">
    <property type="component" value="Unassembled WGS sequence"/>
</dbReference>
<evidence type="ECO:0000313" key="1">
    <source>
        <dbReference type="EMBL" id="PTU30801.1"/>
    </source>
</evidence>
<dbReference type="RefSeq" id="WP_107940386.1">
    <property type="nucleotide sequence ID" value="NZ_QANS01000004.1"/>
</dbReference>
<dbReference type="AlphaFoldDB" id="A0A2T5MDZ0"/>
<accession>A0A2T5MDZ0</accession>
<reference evidence="1 2" key="1">
    <citation type="submission" date="2018-04" db="EMBL/GenBank/DDBJ databases">
        <title>Novel species isolated from glacier.</title>
        <authorList>
            <person name="Liu Q."/>
            <person name="Xin Y.-H."/>
        </authorList>
    </citation>
    <scope>NUCLEOTIDE SEQUENCE [LARGE SCALE GENOMIC DNA]</scope>
    <source>
        <strain evidence="1 2">GT1R17</strain>
    </source>
</reference>
<organism evidence="1 2">
    <name type="scientific">Stenotrophobium rhamnosiphilum</name>
    <dbReference type="NCBI Taxonomy" id="2029166"/>
    <lineage>
        <taxon>Bacteria</taxon>
        <taxon>Pseudomonadati</taxon>
        <taxon>Pseudomonadota</taxon>
        <taxon>Gammaproteobacteria</taxon>
        <taxon>Nevskiales</taxon>
        <taxon>Nevskiaceae</taxon>
        <taxon>Stenotrophobium</taxon>
    </lineage>
</organism>
<protein>
    <submittedName>
        <fullName evidence="1">Uncharacterized protein</fullName>
    </submittedName>
</protein>
<proteinExistence type="predicted"/>
<name>A0A2T5MDZ0_9GAMM</name>